<evidence type="ECO:0000256" key="1">
    <source>
        <dbReference type="ARBA" id="ARBA00022598"/>
    </source>
</evidence>
<reference evidence="8 9" key="1">
    <citation type="submission" date="2017-07" db="EMBL/GenBank/DDBJ databases">
        <title>Tetzosporium hominis gen.nov. sp.nov.</title>
        <authorList>
            <person name="Tetz G."/>
            <person name="Tetz V."/>
        </authorList>
    </citation>
    <scope>NUCLEOTIDE SEQUENCE [LARGE SCALE GENOMIC DNA]</scope>
    <source>
        <strain evidence="8 9">VT-49</strain>
    </source>
</reference>
<evidence type="ECO:0000259" key="7">
    <source>
        <dbReference type="Pfam" id="PF25596"/>
    </source>
</evidence>
<dbReference type="Pfam" id="PF25596">
    <property type="entry name" value="CPSase_L_D1"/>
    <property type="match status" value="1"/>
</dbReference>
<feature type="domain" description="Carbamoyl phosphate synthase preATP-grasp" evidence="7">
    <location>
        <begin position="1"/>
        <end position="63"/>
    </location>
</feature>
<dbReference type="GO" id="GO:0046872">
    <property type="term" value="F:metal ion binding"/>
    <property type="evidence" value="ECO:0007669"/>
    <property type="project" value="UniProtKB-KW"/>
</dbReference>
<evidence type="ECO:0000256" key="6">
    <source>
        <dbReference type="ARBA" id="ARBA00047359"/>
    </source>
</evidence>
<dbReference type="SUPFAM" id="SSF52440">
    <property type="entry name" value="PreATP-grasp domain"/>
    <property type="match status" value="1"/>
</dbReference>
<evidence type="ECO:0000256" key="5">
    <source>
        <dbReference type="ARBA" id="ARBA00022975"/>
    </source>
</evidence>
<dbReference type="GO" id="GO:0005737">
    <property type="term" value="C:cytoplasm"/>
    <property type="evidence" value="ECO:0007669"/>
    <property type="project" value="TreeGrafter"/>
</dbReference>
<keyword evidence="2" id="KW-0479">Metal-binding</keyword>
<evidence type="ECO:0000313" key="8">
    <source>
        <dbReference type="EMBL" id="OZS76714.1"/>
    </source>
</evidence>
<keyword evidence="3" id="KW-0547">Nucleotide-binding</keyword>
<dbReference type="GO" id="GO:0004087">
    <property type="term" value="F:carbamoyl-phosphate synthase (ammonia) activity"/>
    <property type="evidence" value="ECO:0007669"/>
    <property type="project" value="UniProtKB-EC"/>
</dbReference>
<dbReference type="InterPro" id="IPR016185">
    <property type="entry name" value="PreATP-grasp_dom_sf"/>
</dbReference>
<feature type="non-terminal residue" evidence="8">
    <location>
        <position position="86"/>
    </location>
</feature>
<keyword evidence="5" id="KW-0665">Pyrimidine biosynthesis</keyword>
<proteinExistence type="predicted"/>
<keyword evidence="1" id="KW-0436">Ligase</keyword>
<gene>
    <name evidence="8" type="ORF">CF394_15260</name>
</gene>
<dbReference type="AlphaFoldDB" id="A0A264VZG1"/>
<comment type="catalytic activity">
    <reaction evidence="6">
        <text>hydrogencarbonate + NH4(+) + 2 ATP = carbamoyl phosphate + 2 ADP + phosphate + 2 H(+)</text>
        <dbReference type="Rhea" id="RHEA:18029"/>
        <dbReference type="ChEBI" id="CHEBI:15378"/>
        <dbReference type="ChEBI" id="CHEBI:17544"/>
        <dbReference type="ChEBI" id="CHEBI:28938"/>
        <dbReference type="ChEBI" id="CHEBI:30616"/>
        <dbReference type="ChEBI" id="CHEBI:43474"/>
        <dbReference type="ChEBI" id="CHEBI:58228"/>
        <dbReference type="ChEBI" id="CHEBI:456216"/>
        <dbReference type="EC" id="6.3.4.16"/>
    </reaction>
</comment>
<dbReference type="RefSeq" id="WP_133079867.1">
    <property type="nucleotide sequence ID" value="NZ_NOKQ01000363.1"/>
</dbReference>
<accession>A0A264VZG1</accession>
<dbReference type="GO" id="GO:0006541">
    <property type="term" value="P:glutamine metabolic process"/>
    <property type="evidence" value="ECO:0007669"/>
    <property type="project" value="TreeGrafter"/>
</dbReference>
<dbReference type="InterPro" id="IPR058047">
    <property type="entry name" value="CPSase_preATP-grasp"/>
</dbReference>
<feature type="non-terminal residue" evidence="8">
    <location>
        <position position="1"/>
    </location>
</feature>
<organism evidence="8 9">
    <name type="scientific">Tetzosporium hominis</name>
    <dbReference type="NCBI Taxonomy" id="2020506"/>
    <lineage>
        <taxon>Bacteria</taxon>
        <taxon>Bacillati</taxon>
        <taxon>Bacillota</taxon>
        <taxon>Bacilli</taxon>
        <taxon>Bacillales</taxon>
        <taxon>Caryophanaceae</taxon>
        <taxon>Tetzosporium</taxon>
    </lineage>
</organism>
<dbReference type="EMBL" id="NOKQ01000363">
    <property type="protein sequence ID" value="OZS76714.1"/>
    <property type="molecule type" value="Genomic_DNA"/>
</dbReference>
<evidence type="ECO:0000256" key="2">
    <source>
        <dbReference type="ARBA" id="ARBA00022723"/>
    </source>
</evidence>
<dbReference type="FunFam" id="3.40.50.20:FF:000001">
    <property type="entry name" value="Carbamoyl-phosphate synthase large chain"/>
    <property type="match status" value="1"/>
</dbReference>
<sequence length="86" mass="9589">TDFSISDKLYFEPLTVEDVMHIIDLEQPKGVVVQFGGQTAINLADELAERGVAILGTSLEDLDRAEDRDKFEQTLEMLQVPQPLGK</sequence>
<protein>
    <recommendedName>
        <fullName evidence="7">Carbamoyl phosphate synthase preATP-grasp domain-containing protein</fullName>
    </recommendedName>
</protein>
<name>A0A264VZG1_9BACL</name>
<dbReference type="GO" id="GO:0006221">
    <property type="term" value="P:pyrimidine nucleotide biosynthetic process"/>
    <property type="evidence" value="ECO:0007669"/>
    <property type="project" value="UniProtKB-KW"/>
</dbReference>
<evidence type="ECO:0000313" key="9">
    <source>
        <dbReference type="Proteomes" id="UP000217065"/>
    </source>
</evidence>
<dbReference type="PANTHER" id="PTHR11405:SF53">
    <property type="entry name" value="CARBAMOYL-PHOSPHATE SYNTHASE [AMMONIA], MITOCHONDRIAL"/>
    <property type="match status" value="1"/>
</dbReference>
<keyword evidence="9" id="KW-1185">Reference proteome</keyword>
<dbReference type="Proteomes" id="UP000217065">
    <property type="component" value="Unassembled WGS sequence"/>
</dbReference>
<evidence type="ECO:0000256" key="4">
    <source>
        <dbReference type="ARBA" id="ARBA00022840"/>
    </source>
</evidence>
<dbReference type="GO" id="GO:0005524">
    <property type="term" value="F:ATP binding"/>
    <property type="evidence" value="ECO:0007669"/>
    <property type="project" value="UniProtKB-KW"/>
</dbReference>
<dbReference type="OrthoDB" id="9804197at2"/>
<dbReference type="GO" id="GO:0004088">
    <property type="term" value="F:carbamoyl-phosphate synthase (glutamine-hydrolyzing) activity"/>
    <property type="evidence" value="ECO:0007669"/>
    <property type="project" value="TreeGrafter"/>
</dbReference>
<comment type="caution">
    <text evidence="8">The sequence shown here is derived from an EMBL/GenBank/DDBJ whole genome shotgun (WGS) entry which is preliminary data.</text>
</comment>
<dbReference type="PANTHER" id="PTHR11405">
    <property type="entry name" value="CARBAMOYLTRANSFERASE FAMILY MEMBER"/>
    <property type="match status" value="1"/>
</dbReference>
<dbReference type="Gene3D" id="3.40.50.20">
    <property type="match status" value="1"/>
</dbReference>
<evidence type="ECO:0000256" key="3">
    <source>
        <dbReference type="ARBA" id="ARBA00022741"/>
    </source>
</evidence>
<keyword evidence="4" id="KW-0067">ATP-binding</keyword>